<dbReference type="Pfam" id="PF03466">
    <property type="entry name" value="LysR_substrate"/>
    <property type="match status" value="1"/>
</dbReference>
<accession>A0A6J6SGV5</accession>
<organism evidence="7">
    <name type="scientific">freshwater metagenome</name>
    <dbReference type="NCBI Taxonomy" id="449393"/>
    <lineage>
        <taxon>unclassified sequences</taxon>
        <taxon>metagenomes</taxon>
        <taxon>ecological metagenomes</taxon>
    </lineage>
</organism>
<evidence type="ECO:0000256" key="1">
    <source>
        <dbReference type="ARBA" id="ARBA00009437"/>
    </source>
</evidence>
<evidence type="ECO:0000313" key="9">
    <source>
        <dbReference type="EMBL" id="CAB5149838.1"/>
    </source>
</evidence>
<dbReference type="PANTHER" id="PTHR30346">
    <property type="entry name" value="TRANSCRIPTIONAL DUAL REGULATOR HCAR-RELATED"/>
    <property type="match status" value="1"/>
</dbReference>
<dbReference type="CDD" id="cd05466">
    <property type="entry name" value="PBP2_LTTR_substrate"/>
    <property type="match status" value="1"/>
</dbReference>
<name>A0A6J6SGV5_9ZZZZ</name>
<dbReference type="InterPro" id="IPR036390">
    <property type="entry name" value="WH_DNA-bd_sf"/>
</dbReference>
<feature type="domain" description="HTH lysR-type" evidence="5">
    <location>
        <begin position="27"/>
        <end position="83"/>
    </location>
</feature>
<comment type="similarity">
    <text evidence="1">Belongs to the LysR transcriptional regulatory family.</text>
</comment>
<dbReference type="EMBL" id="CAESAH010000012">
    <property type="protein sequence ID" value="CAB4336602.1"/>
    <property type="molecule type" value="Genomic_DNA"/>
</dbReference>
<dbReference type="InterPro" id="IPR005119">
    <property type="entry name" value="LysR_subst-bd"/>
</dbReference>
<dbReference type="PROSITE" id="PS50931">
    <property type="entry name" value="HTH_LYSR"/>
    <property type="match status" value="1"/>
</dbReference>
<dbReference type="GO" id="GO:0003700">
    <property type="term" value="F:DNA-binding transcription factor activity"/>
    <property type="evidence" value="ECO:0007669"/>
    <property type="project" value="InterPro"/>
</dbReference>
<dbReference type="Pfam" id="PF00126">
    <property type="entry name" value="HTH_1"/>
    <property type="match status" value="1"/>
</dbReference>
<dbReference type="Gene3D" id="1.10.10.10">
    <property type="entry name" value="Winged helix-like DNA-binding domain superfamily/Winged helix DNA-binding domain"/>
    <property type="match status" value="1"/>
</dbReference>
<dbReference type="InterPro" id="IPR000847">
    <property type="entry name" value="LysR_HTH_N"/>
</dbReference>
<evidence type="ECO:0000256" key="4">
    <source>
        <dbReference type="ARBA" id="ARBA00023163"/>
    </source>
</evidence>
<gene>
    <name evidence="7" type="ORF">UFOPK2731_01047</name>
    <name evidence="8" type="ORF">UFOPK3161_00994</name>
    <name evidence="6" type="ORF">UFOPK3962_00632</name>
    <name evidence="9" type="ORF">UFOPK4427_01022</name>
</gene>
<reference evidence="7" key="1">
    <citation type="submission" date="2020-05" db="EMBL/GenBank/DDBJ databases">
        <authorList>
            <person name="Chiriac C."/>
            <person name="Salcher M."/>
            <person name="Ghai R."/>
            <person name="Kavagutti S V."/>
        </authorList>
    </citation>
    <scope>NUCLEOTIDE SEQUENCE</scope>
</reference>
<keyword evidence="2" id="KW-0805">Transcription regulation</keyword>
<dbReference type="AlphaFoldDB" id="A0A6J6SGV5"/>
<evidence type="ECO:0000313" key="7">
    <source>
        <dbReference type="EMBL" id="CAB4734176.1"/>
    </source>
</evidence>
<evidence type="ECO:0000256" key="3">
    <source>
        <dbReference type="ARBA" id="ARBA00023125"/>
    </source>
</evidence>
<dbReference type="SUPFAM" id="SSF53850">
    <property type="entry name" value="Periplasmic binding protein-like II"/>
    <property type="match status" value="1"/>
</dbReference>
<dbReference type="PRINTS" id="PR00039">
    <property type="entry name" value="HTHLYSR"/>
</dbReference>
<evidence type="ECO:0000256" key="2">
    <source>
        <dbReference type="ARBA" id="ARBA00023015"/>
    </source>
</evidence>
<dbReference type="EMBL" id="CAFABC010000028">
    <property type="protein sequence ID" value="CAB4827107.1"/>
    <property type="molecule type" value="Genomic_DNA"/>
</dbReference>
<dbReference type="GO" id="GO:0032993">
    <property type="term" value="C:protein-DNA complex"/>
    <property type="evidence" value="ECO:0007669"/>
    <property type="project" value="TreeGrafter"/>
</dbReference>
<keyword evidence="3" id="KW-0238">DNA-binding</keyword>
<dbReference type="SUPFAM" id="SSF46785">
    <property type="entry name" value="Winged helix' DNA-binding domain"/>
    <property type="match status" value="1"/>
</dbReference>
<evidence type="ECO:0000259" key="5">
    <source>
        <dbReference type="PROSITE" id="PS50931"/>
    </source>
</evidence>
<evidence type="ECO:0000313" key="8">
    <source>
        <dbReference type="EMBL" id="CAB4827107.1"/>
    </source>
</evidence>
<evidence type="ECO:0000313" key="6">
    <source>
        <dbReference type="EMBL" id="CAB4336602.1"/>
    </source>
</evidence>
<keyword evidence="4" id="KW-0804">Transcription</keyword>
<dbReference type="EMBL" id="CAEZYO010000033">
    <property type="protein sequence ID" value="CAB4734176.1"/>
    <property type="molecule type" value="Genomic_DNA"/>
</dbReference>
<dbReference type="PANTHER" id="PTHR30346:SF28">
    <property type="entry name" value="HTH-TYPE TRANSCRIPTIONAL REGULATOR CYNR"/>
    <property type="match status" value="1"/>
</dbReference>
<dbReference type="InterPro" id="IPR036388">
    <property type="entry name" value="WH-like_DNA-bd_sf"/>
</dbReference>
<sequence length="319" mass="34758">MSLKLLGMPVYTDRLPFPMLIRHTPCMDLRLVSYFLTVFEQGSISAASRELHIGQPTLSRQIRKLERDLGVTLFSSGAKASATSAAIAFVPIARDLLSRADQAEAKMRSSDHSEMVRLTIAGPPTTVADVIAPFIASAGSKGLLANIREVLPNAVYRELAEYRADLVVGSSPPPAHLEFVVVGYSPIWAQLPEDEKNINRKEISLAEVAKYPIAIVDDNHNVRRIFDQAISGAGLSVDIAFETQSTQASQALAAANRAVCISSDDPRFNLHPLLIKLAGKQNPLSITLYCAWDPNHFAAEQIKTTALALHAFYGAQRNN</sequence>
<proteinExistence type="inferred from homology"/>
<dbReference type="GO" id="GO:0003677">
    <property type="term" value="F:DNA binding"/>
    <property type="evidence" value="ECO:0007669"/>
    <property type="project" value="UniProtKB-KW"/>
</dbReference>
<dbReference type="EMBL" id="CAFBRY010000032">
    <property type="protein sequence ID" value="CAB5149838.1"/>
    <property type="molecule type" value="Genomic_DNA"/>
</dbReference>
<dbReference type="Gene3D" id="3.40.190.290">
    <property type="match status" value="1"/>
</dbReference>
<protein>
    <submittedName>
        <fullName evidence="7">Unannotated protein</fullName>
    </submittedName>
</protein>